<proteinExistence type="inferred from homology"/>
<dbReference type="Proteomes" id="UP000800093">
    <property type="component" value="Unassembled WGS sequence"/>
</dbReference>
<dbReference type="InterPro" id="IPR004856">
    <property type="entry name" value="Glyco_trans_ALG6/ALG8"/>
</dbReference>
<feature type="transmembrane region" description="Helical" evidence="10">
    <location>
        <begin position="280"/>
        <end position="304"/>
    </location>
</feature>
<comment type="pathway">
    <text evidence="2 10">Protein modification; protein glycosylation.</text>
</comment>
<comment type="similarity">
    <text evidence="3 10">Belongs to the ALG6/ALG8 glucosyltransferase family.</text>
</comment>
<feature type="transmembrane region" description="Helical" evidence="10">
    <location>
        <begin position="223"/>
        <end position="249"/>
    </location>
</feature>
<evidence type="ECO:0000256" key="4">
    <source>
        <dbReference type="ARBA" id="ARBA00022676"/>
    </source>
</evidence>
<evidence type="ECO:0000256" key="9">
    <source>
        <dbReference type="ARBA" id="ARBA00023136"/>
    </source>
</evidence>
<evidence type="ECO:0000313" key="12">
    <source>
        <dbReference type="Proteomes" id="UP000800093"/>
    </source>
</evidence>
<feature type="transmembrane region" description="Helical" evidence="10">
    <location>
        <begin position="255"/>
        <end position="273"/>
    </location>
</feature>
<feature type="transmembrane region" description="Helical" evidence="10">
    <location>
        <begin position="448"/>
        <end position="472"/>
    </location>
</feature>
<dbReference type="PANTHER" id="PTHR12413:SF1">
    <property type="entry name" value="DOLICHYL PYROPHOSPHATE MAN9GLCNAC2 ALPHA-1,3-GLUCOSYLTRANSFERASE"/>
    <property type="match status" value="1"/>
</dbReference>
<evidence type="ECO:0000256" key="6">
    <source>
        <dbReference type="ARBA" id="ARBA00022692"/>
    </source>
</evidence>
<keyword evidence="9 10" id="KW-0472">Membrane</keyword>
<evidence type="ECO:0000313" key="11">
    <source>
        <dbReference type="EMBL" id="KAF2270482.1"/>
    </source>
</evidence>
<keyword evidence="5 10" id="KW-0808">Transferase</keyword>
<evidence type="ECO:0000256" key="5">
    <source>
        <dbReference type="ARBA" id="ARBA00022679"/>
    </source>
</evidence>
<feature type="transmembrane region" description="Helical" evidence="10">
    <location>
        <begin position="547"/>
        <end position="569"/>
    </location>
</feature>
<feature type="transmembrane region" description="Helical" evidence="10">
    <location>
        <begin position="192"/>
        <end position="211"/>
    </location>
</feature>
<keyword evidence="8 10" id="KW-1133">Transmembrane helix</keyword>
<keyword evidence="6 10" id="KW-0812">Transmembrane</keyword>
<dbReference type="Pfam" id="PF03155">
    <property type="entry name" value="Alg6_Alg8"/>
    <property type="match status" value="2"/>
</dbReference>
<feature type="transmembrane region" description="Helical" evidence="10">
    <location>
        <begin position="57"/>
        <end position="79"/>
    </location>
</feature>
<name>A0A9P4NC35_9PLEO</name>
<accession>A0A9P4NC35</accession>
<evidence type="ECO:0000256" key="10">
    <source>
        <dbReference type="RuleBase" id="RU363110"/>
    </source>
</evidence>
<dbReference type="GO" id="GO:0042281">
    <property type="term" value="F:dolichyl pyrophosphate Man9GlcNAc2 alpha-1,3-glucosyltransferase activity"/>
    <property type="evidence" value="ECO:0007669"/>
    <property type="project" value="TreeGrafter"/>
</dbReference>
<protein>
    <recommendedName>
        <fullName evidence="10">Alpha-1,3-glucosyltransferase</fullName>
        <ecNumber evidence="10">2.4.1.-</ecNumber>
    </recommendedName>
</protein>
<evidence type="ECO:0000256" key="3">
    <source>
        <dbReference type="ARBA" id="ARBA00008715"/>
    </source>
</evidence>
<comment type="subcellular location">
    <subcellularLocation>
        <location evidence="1 10">Endoplasmic reticulum membrane</location>
        <topology evidence="1 10">Multi-pass membrane protein</topology>
    </subcellularLocation>
</comment>
<feature type="transmembrane region" description="Helical" evidence="10">
    <location>
        <begin position="159"/>
        <end position="180"/>
    </location>
</feature>
<dbReference type="EC" id="2.4.1.-" evidence="10"/>
<evidence type="ECO:0000256" key="2">
    <source>
        <dbReference type="ARBA" id="ARBA00004922"/>
    </source>
</evidence>
<feature type="transmembrane region" description="Helical" evidence="10">
    <location>
        <begin position="517"/>
        <end position="535"/>
    </location>
</feature>
<reference evidence="12" key="1">
    <citation type="journal article" date="2020" name="Stud. Mycol.">
        <title>101 Dothideomycetes genomes: A test case for predicting lifestyles and emergence of pathogens.</title>
        <authorList>
            <person name="Haridas S."/>
            <person name="Albert R."/>
            <person name="Binder M."/>
            <person name="Bloem J."/>
            <person name="LaButti K."/>
            <person name="Salamov A."/>
            <person name="Andreopoulos B."/>
            <person name="Baker S."/>
            <person name="Barry K."/>
            <person name="Bills G."/>
            <person name="Bluhm B."/>
            <person name="Cannon C."/>
            <person name="Castanera R."/>
            <person name="Culley D."/>
            <person name="Daum C."/>
            <person name="Ezra D."/>
            <person name="Gonzalez J."/>
            <person name="Henrissat B."/>
            <person name="Kuo A."/>
            <person name="Liang C."/>
            <person name="Lipzen A."/>
            <person name="Lutzoni F."/>
            <person name="Magnuson J."/>
            <person name="Mondo S."/>
            <person name="Nolan M."/>
            <person name="Ohm R."/>
            <person name="Pangilinan J."/>
            <person name="Park H.-J."/>
            <person name="Ramirez L."/>
            <person name="Alfaro M."/>
            <person name="Sun H."/>
            <person name="Tritt A."/>
            <person name="Yoshinaga Y."/>
            <person name="Zwiers L.-H."/>
            <person name="Turgeon B."/>
            <person name="Goodwin S."/>
            <person name="Spatafora J."/>
            <person name="Crous P."/>
            <person name="Grigoriev I."/>
        </authorList>
    </citation>
    <scope>NUCLEOTIDE SEQUENCE [LARGE SCALE GENOMIC DNA]</scope>
    <source>
        <strain evidence="12">CBS 304.66</strain>
    </source>
</reference>
<comment type="caution">
    <text evidence="11">The sequence shown here is derived from an EMBL/GenBank/DDBJ whole genome shotgun (WGS) entry which is preliminary data.</text>
</comment>
<dbReference type="EMBL" id="ML986579">
    <property type="protein sequence ID" value="KAF2270482.1"/>
    <property type="molecule type" value="Genomic_DNA"/>
</dbReference>
<keyword evidence="7 10" id="KW-0256">Endoplasmic reticulum</keyword>
<gene>
    <name evidence="11" type="ORF">CC78DRAFT_133992</name>
</gene>
<keyword evidence="4 10" id="KW-0328">Glycosyltransferase</keyword>
<feature type="transmembrane region" description="Helical" evidence="10">
    <location>
        <begin position="380"/>
        <end position="401"/>
    </location>
</feature>
<evidence type="ECO:0000256" key="1">
    <source>
        <dbReference type="ARBA" id="ARBA00004477"/>
    </source>
</evidence>
<feature type="transmembrane region" description="Helical" evidence="10">
    <location>
        <begin position="479"/>
        <end position="497"/>
    </location>
</feature>
<dbReference type="OrthoDB" id="5589195at2759"/>
<evidence type="ECO:0000256" key="7">
    <source>
        <dbReference type="ARBA" id="ARBA00022824"/>
    </source>
</evidence>
<dbReference type="AlphaFoldDB" id="A0A9P4NC35"/>
<feature type="transmembrane region" description="Helical" evidence="10">
    <location>
        <begin position="408"/>
        <end position="428"/>
    </location>
</feature>
<organism evidence="11 12">
    <name type="scientific">Lojkania enalia</name>
    <dbReference type="NCBI Taxonomy" id="147567"/>
    <lineage>
        <taxon>Eukaryota</taxon>
        <taxon>Fungi</taxon>
        <taxon>Dikarya</taxon>
        <taxon>Ascomycota</taxon>
        <taxon>Pezizomycotina</taxon>
        <taxon>Dothideomycetes</taxon>
        <taxon>Pleosporomycetidae</taxon>
        <taxon>Pleosporales</taxon>
        <taxon>Pleosporales incertae sedis</taxon>
        <taxon>Lojkania</taxon>
    </lineage>
</organism>
<evidence type="ECO:0000256" key="8">
    <source>
        <dbReference type="ARBA" id="ARBA00022989"/>
    </source>
</evidence>
<sequence length="587" mass="66435">MASQSTHKPRRRRKIEEGSLAHVTHGTLDLDRSTHTRKPAFPLVAFLWPAKGTVSQWVTLPLILMAAGLFRWSTSLWGYSGYQSPPMHGDFEAQRHWMEITKHLPVSQWYFHDLQWWGLDYPLLTAYHSWLLGVIGSTINTEWFALYKSRALDDPSLKIYMRASVFVSEYLIYIPAVIIFLRRFSKLQGVNIWEATIALLAVLMQPATILIDHGHFQYNTVMLGFTVATMSSMVAGRPLWSCVFFVGALGFKQMALFYAPAVFAYLLGICVIPKIDLMRFLLIAVVTVLSFVVLYLPFLLGVGYDLYRGESMQDLPVPPVLASLPISLNDDSWYYGVILQLAQSIHRIFPFARGLFEDKVANIWCAIHTFHKLHKYSGSLLQRAALLATSVAIAPPCLILFLKPRKELVPLAFAATSWAFFLCSYQVHEKNVLLPLLPMTVLLGSTGGLLPYVRAWVGLANMLGVWTMFPLLKRDELRVPYFVISLLWAYLLGLPPLSLSAYHEGITGGLNLFTKIIHLNIYLAMAGWHVIEAFIPPPKDKPDLWTVANVLVGTVGFGLCYFWCLWNLFKQSGLWQSEKAKSKTKSQ</sequence>
<keyword evidence="12" id="KW-1185">Reference proteome</keyword>
<feature type="transmembrane region" description="Helical" evidence="10">
    <location>
        <begin position="127"/>
        <end position="147"/>
    </location>
</feature>
<dbReference type="PANTHER" id="PTHR12413">
    <property type="entry name" value="DOLICHYL GLYCOSYLTRANSFERASE"/>
    <property type="match status" value="1"/>
</dbReference>
<dbReference type="GO" id="GO:0005789">
    <property type="term" value="C:endoplasmic reticulum membrane"/>
    <property type="evidence" value="ECO:0007669"/>
    <property type="project" value="UniProtKB-SubCell"/>
</dbReference>